<sequence>MQTTLLQIKKAIFLFLPLISLMPNLSNAIPISPTFYYYDQHYKNLKFNNYMESAQKYNAEMQAQYDKCVAAAVARGQGGCNNHQGIDVSIKENTNHINGLPSEYLVKAVLTTYSLINGKVTIQEAQANNWPVMMKIQCPAGTTTRELNGRWYCDCPDISQCPVDNSSGPPPMCGTGGTNPINITNGNKYQVEMDYVGGATGELKFFRTYNSRDGLWRHNYSTHLRLAGTTASLVFEHGRESFFWINTPIATSMPTELGRLITTPTGWTYYAHSNERYEFDQQGRLVVQISQDGKRQQLSYSQAAVTVSDELGRSLTFTEDAYHQPLSLQTEEFQVAYQYNANQRLTQLTRTQSGQVEQRSYHYEVAGNDRLLTGITDERGVRFATWTYDDKGRATSSEHAGGAERTLVTYNTNGTTTVTNPLGKRADYHFQIVDGTKLVNLIVGQPSANCKYAYSRFTYNPRGLLSSHIDRRNQVTNYTYNDRGLEVSRTEADGTPQSRTITTTWHPTLNLPLTVTEPDRITTYRYDDQGRQLSQSVSQR</sequence>
<evidence type="ECO:0000313" key="3">
    <source>
        <dbReference type="EMBL" id="MWK54776.1"/>
    </source>
</evidence>
<dbReference type="Pfam" id="PF05593">
    <property type="entry name" value="RHS_repeat"/>
    <property type="match status" value="1"/>
</dbReference>
<dbReference type="Gene3D" id="2.180.10.10">
    <property type="entry name" value="RHS repeat-associated core"/>
    <property type="match status" value="1"/>
</dbReference>
<feature type="signal peptide" evidence="1">
    <location>
        <begin position="1"/>
        <end position="28"/>
    </location>
</feature>
<keyword evidence="1" id="KW-0732">Signal</keyword>
<organism evidence="3 4">
    <name type="scientific">Metapseudomonas otitidis</name>
    <dbReference type="NCBI Taxonomy" id="319939"/>
    <lineage>
        <taxon>Bacteria</taxon>
        <taxon>Pseudomonadati</taxon>
        <taxon>Pseudomonadota</taxon>
        <taxon>Gammaproteobacteria</taxon>
        <taxon>Pseudomonadales</taxon>
        <taxon>Pseudomonadaceae</taxon>
        <taxon>Metapseudomonas</taxon>
    </lineage>
</organism>
<dbReference type="InterPro" id="IPR031325">
    <property type="entry name" value="RHS_repeat"/>
</dbReference>
<dbReference type="InterPro" id="IPR006530">
    <property type="entry name" value="YD"/>
</dbReference>
<feature type="domain" description="DUF6531" evidence="2">
    <location>
        <begin position="179"/>
        <end position="243"/>
    </location>
</feature>
<gene>
    <name evidence="3" type="ORF">GO594_02185</name>
</gene>
<reference evidence="3 4" key="1">
    <citation type="submission" date="2019-12" db="EMBL/GenBank/DDBJ databases">
        <title>Draft genome sequence of Pseudomonas otitidis recovered from a chicken carcass.</title>
        <authorList>
            <person name="Vieira T.R."/>
            <person name="Oliviera E.F.C."/>
            <person name="Silva N.M.V."/>
            <person name="Sambrano G.E."/>
            <person name="Cibulski S.P."/>
            <person name="Cardoso M.R.I."/>
        </authorList>
    </citation>
    <scope>NUCLEOTIDE SEQUENCE [LARGE SCALE GENOMIC DNA]</scope>
    <source>
        <strain evidence="3 4">25_K</strain>
    </source>
</reference>
<dbReference type="RefSeq" id="WP_160479696.1">
    <property type="nucleotide sequence ID" value="NZ_WTFN01000003.1"/>
</dbReference>
<accession>A0A7X3H3N8</accession>
<evidence type="ECO:0000313" key="4">
    <source>
        <dbReference type="Proteomes" id="UP000461288"/>
    </source>
</evidence>
<dbReference type="InterPro" id="IPR050708">
    <property type="entry name" value="T6SS_VgrG/RHS"/>
</dbReference>
<proteinExistence type="predicted"/>
<protein>
    <submittedName>
        <fullName evidence="3">RHS repeat protein</fullName>
    </submittedName>
</protein>
<dbReference type="Proteomes" id="UP000461288">
    <property type="component" value="Unassembled WGS sequence"/>
</dbReference>
<evidence type="ECO:0000256" key="1">
    <source>
        <dbReference type="SAM" id="SignalP"/>
    </source>
</evidence>
<comment type="caution">
    <text evidence="3">The sequence shown here is derived from an EMBL/GenBank/DDBJ whole genome shotgun (WGS) entry which is preliminary data.</text>
</comment>
<dbReference type="AlphaFoldDB" id="A0A7X3H3N8"/>
<dbReference type="NCBIfam" id="TIGR01643">
    <property type="entry name" value="YD_repeat_2x"/>
    <property type="match status" value="1"/>
</dbReference>
<dbReference type="PANTHER" id="PTHR32305:SF15">
    <property type="entry name" value="PROTEIN RHSA-RELATED"/>
    <property type="match status" value="1"/>
</dbReference>
<dbReference type="Pfam" id="PF20148">
    <property type="entry name" value="DUF6531"/>
    <property type="match status" value="1"/>
</dbReference>
<dbReference type="InterPro" id="IPR045351">
    <property type="entry name" value="DUF6531"/>
</dbReference>
<evidence type="ECO:0000259" key="2">
    <source>
        <dbReference type="Pfam" id="PF20148"/>
    </source>
</evidence>
<feature type="chain" id="PRO_5031419255" evidence="1">
    <location>
        <begin position="29"/>
        <end position="540"/>
    </location>
</feature>
<dbReference type="EMBL" id="WTFN01000003">
    <property type="protein sequence ID" value="MWK54776.1"/>
    <property type="molecule type" value="Genomic_DNA"/>
</dbReference>
<name>A0A7X3H3N8_9GAMM</name>
<dbReference type="PANTHER" id="PTHR32305">
    <property type="match status" value="1"/>
</dbReference>